<feature type="compositionally biased region" description="Acidic residues" evidence="1">
    <location>
        <begin position="16"/>
        <end position="49"/>
    </location>
</feature>
<dbReference type="Proteomes" id="UP001162164">
    <property type="component" value="Unassembled WGS sequence"/>
</dbReference>
<feature type="compositionally biased region" description="Polar residues" evidence="1">
    <location>
        <begin position="120"/>
        <end position="133"/>
    </location>
</feature>
<evidence type="ECO:0000313" key="3">
    <source>
        <dbReference type="Proteomes" id="UP001162164"/>
    </source>
</evidence>
<dbReference type="EMBL" id="JAPWTJ010000067">
    <property type="protein sequence ID" value="KAJ8983653.1"/>
    <property type="molecule type" value="Genomic_DNA"/>
</dbReference>
<feature type="compositionally biased region" description="Basic and acidic residues" evidence="1">
    <location>
        <begin position="91"/>
        <end position="119"/>
    </location>
</feature>
<organism evidence="2 3">
    <name type="scientific">Molorchus minor</name>
    <dbReference type="NCBI Taxonomy" id="1323400"/>
    <lineage>
        <taxon>Eukaryota</taxon>
        <taxon>Metazoa</taxon>
        <taxon>Ecdysozoa</taxon>
        <taxon>Arthropoda</taxon>
        <taxon>Hexapoda</taxon>
        <taxon>Insecta</taxon>
        <taxon>Pterygota</taxon>
        <taxon>Neoptera</taxon>
        <taxon>Endopterygota</taxon>
        <taxon>Coleoptera</taxon>
        <taxon>Polyphaga</taxon>
        <taxon>Cucujiformia</taxon>
        <taxon>Chrysomeloidea</taxon>
        <taxon>Cerambycidae</taxon>
        <taxon>Lamiinae</taxon>
        <taxon>Monochamini</taxon>
        <taxon>Molorchus</taxon>
    </lineage>
</organism>
<feature type="compositionally biased region" description="Polar residues" evidence="1">
    <location>
        <begin position="151"/>
        <end position="171"/>
    </location>
</feature>
<evidence type="ECO:0000256" key="1">
    <source>
        <dbReference type="SAM" id="MobiDB-lite"/>
    </source>
</evidence>
<gene>
    <name evidence="2" type="ORF">NQ317_019572</name>
</gene>
<name>A0ABQ9JZX0_9CUCU</name>
<evidence type="ECO:0000313" key="2">
    <source>
        <dbReference type="EMBL" id="KAJ8983653.1"/>
    </source>
</evidence>
<keyword evidence="3" id="KW-1185">Reference proteome</keyword>
<feature type="region of interest" description="Disordered" evidence="1">
    <location>
        <begin position="1"/>
        <end position="229"/>
    </location>
</feature>
<feature type="compositionally biased region" description="Basic and acidic residues" evidence="1">
    <location>
        <begin position="217"/>
        <end position="229"/>
    </location>
</feature>
<sequence length="229" mass="26094">MSMMSGSECKNIMPDFTDDESLESEESYEAREEIDESILEYSDEDSEDESYNKKGWVKEKNQYKAKSDTSITNYINPRKNSNNKKSARQPSNKDKSEFKVSSESSEHEELLCETSKGHNNDTSNQTSFRNQSPEIDSDSDDIEQIVKPNTKKQNIIYSDTESNSDAENLSHNIEAETSPDTRQPSAIDKISENLNNSRISSEFDFGRKGRIVNSTKSKPERPNPQPKDH</sequence>
<feature type="compositionally biased region" description="Polar residues" evidence="1">
    <location>
        <begin position="68"/>
        <end position="80"/>
    </location>
</feature>
<reference evidence="2" key="1">
    <citation type="journal article" date="2023" name="Insect Mol. Biol.">
        <title>Genome sequencing provides insights into the evolution of gene families encoding plant cell wall-degrading enzymes in longhorned beetles.</title>
        <authorList>
            <person name="Shin N.R."/>
            <person name="Okamura Y."/>
            <person name="Kirsch R."/>
            <person name="Pauchet Y."/>
        </authorList>
    </citation>
    <scope>NUCLEOTIDE SEQUENCE</scope>
    <source>
        <strain evidence="2">MMC_N1</strain>
    </source>
</reference>
<comment type="caution">
    <text evidence="2">The sequence shown here is derived from an EMBL/GenBank/DDBJ whole genome shotgun (WGS) entry which is preliminary data.</text>
</comment>
<feature type="compositionally biased region" description="Basic and acidic residues" evidence="1">
    <location>
        <begin position="50"/>
        <end position="67"/>
    </location>
</feature>
<accession>A0ABQ9JZX0</accession>
<proteinExistence type="predicted"/>
<protein>
    <submittedName>
        <fullName evidence="2">Uncharacterized protein</fullName>
    </submittedName>
</protein>